<dbReference type="InterPro" id="IPR001757">
    <property type="entry name" value="P_typ_ATPase"/>
</dbReference>
<feature type="transmembrane region" description="Helical" evidence="8">
    <location>
        <begin position="747"/>
        <end position="765"/>
    </location>
</feature>
<reference evidence="10 11" key="1">
    <citation type="submission" date="2021-06" db="EMBL/GenBank/DDBJ databases">
        <title>Rhodobacteraceae bacterium strain HSP-20.</title>
        <authorList>
            <person name="Chen W.-M."/>
        </authorList>
    </citation>
    <scope>NUCLEOTIDE SEQUENCE [LARGE SCALE GENOMIC DNA]</scope>
    <source>
        <strain evidence="10 11">HSP-20</strain>
    </source>
</reference>
<dbReference type="InterPro" id="IPR018303">
    <property type="entry name" value="ATPase_P-typ_P_site"/>
</dbReference>
<feature type="transmembrane region" description="Helical" evidence="8">
    <location>
        <begin position="72"/>
        <end position="91"/>
    </location>
</feature>
<evidence type="ECO:0000259" key="9">
    <source>
        <dbReference type="SMART" id="SM00831"/>
    </source>
</evidence>
<dbReference type="SMART" id="SM00831">
    <property type="entry name" value="Cation_ATPase_N"/>
    <property type="match status" value="1"/>
</dbReference>
<dbReference type="PRINTS" id="PR00119">
    <property type="entry name" value="CATATPASE"/>
</dbReference>
<comment type="subcellular location">
    <subcellularLocation>
        <location evidence="1">Membrane</location>
        <topology evidence="1">Multi-pass membrane protein</topology>
    </subcellularLocation>
</comment>
<evidence type="ECO:0000256" key="4">
    <source>
        <dbReference type="ARBA" id="ARBA00022840"/>
    </source>
</evidence>
<feature type="transmembrane region" description="Helical" evidence="8">
    <location>
        <begin position="269"/>
        <end position="293"/>
    </location>
</feature>
<dbReference type="Pfam" id="PF00689">
    <property type="entry name" value="Cation_ATPase_C"/>
    <property type="match status" value="1"/>
</dbReference>
<evidence type="ECO:0000256" key="8">
    <source>
        <dbReference type="SAM" id="Phobius"/>
    </source>
</evidence>
<dbReference type="InterPro" id="IPR023214">
    <property type="entry name" value="HAD_sf"/>
</dbReference>
<feature type="transmembrane region" description="Helical" evidence="8">
    <location>
        <begin position="710"/>
        <end position="735"/>
    </location>
</feature>
<accession>A0ABS6IZK7</accession>
<keyword evidence="11" id="KW-1185">Reference proteome</keyword>
<evidence type="ECO:0000256" key="5">
    <source>
        <dbReference type="ARBA" id="ARBA00022967"/>
    </source>
</evidence>
<dbReference type="PANTHER" id="PTHR42861">
    <property type="entry name" value="CALCIUM-TRANSPORTING ATPASE"/>
    <property type="match status" value="1"/>
</dbReference>
<dbReference type="Gene3D" id="1.20.1110.10">
    <property type="entry name" value="Calcium-transporting ATPase, transmembrane domain"/>
    <property type="match status" value="2"/>
</dbReference>
<evidence type="ECO:0000256" key="2">
    <source>
        <dbReference type="ARBA" id="ARBA00022692"/>
    </source>
</evidence>
<dbReference type="SUPFAM" id="SSF81653">
    <property type="entry name" value="Calcium ATPase, transduction domain A"/>
    <property type="match status" value="1"/>
</dbReference>
<evidence type="ECO:0000313" key="11">
    <source>
        <dbReference type="Proteomes" id="UP000731907"/>
    </source>
</evidence>
<feature type="transmembrane region" description="Helical" evidence="8">
    <location>
        <begin position="785"/>
        <end position="803"/>
    </location>
</feature>
<dbReference type="InterPro" id="IPR059000">
    <property type="entry name" value="ATPase_P-type_domA"/>
</dbReference>
<dbReference type="InterPro" id="IPR044492">
    <property type="entry name" value="P_typ_ATPase_HD_dom"/>
</dbReference>
<feature type="domain" description="Cation-transporting P-type ATPase N-terminal" evidence="9">
    <location>
        <begin position="5"/>
        <end position="68"/>
    </location>
</feature>
<keyword evidence="2 8" id="KW-0812">Transmembrane</keyword>
<dbReference type="InterPro" id="IPR006068">
    <property type="entry name" value="ATPase_P-typ_cation-transptr_C"/>
</dbReference>
<evidence type="ECO:0000313" key="10">
    <source>
        <dbReference type="EMBL" id="MBU9696953.1"/>
    </source>
</evidence>
<dbReference type="PROSITE" id="PS00154">
    <property type="entry name" value="ATPASE_E1_E2"/>
    <property type="match status" value="1"/>
</dbReference>
<evidence type="ECO:0000256" key="7">
    <source>
        <dbReference type="ARBA" id="ARBA00023136"/>
    </source>
</evidence>
<dbReference type="SFLD" id="SFLDS00003">
    <property type="entry name" value="Haloacid_Dehalogenase"/>
    <property type="match status" value="1"/>
</dbReference>
<dbReference type="SFLD" id="SFLDG00002">
    <property type="entry name" value="C1.7:_P-type_atpase_like"/>
    <property type="match status" value="1"/>
</dbReference>
<dbReference type="InterPro" id="IPR023298">
    <property type="entry name" value="ATPase_P-typ_TM_dom_sf"/>
</dbReference>
<dbReference type="SUPFAM" id="SSF81665">
    <property type="entry name" value="Calcium ATPase, transmembrane domain M"/>
    <property type="match status" value="1"/>
</dbReference>
<protein>
    <submittedName>
        <fullName evidence="10">Cation-translocating P-type ATPase</fullName>
    </submittedName>
</protein>
<dbReference type="InterPro" id="IPR004014">
    <property type="entry name" value="ATPase_P-typ_cation-transptr_N"/>
</dbReference>
<dbReference type="NCBIfam" id="TIGR01494">
    <property type="entry name" value="ATPase_P-type"/>
    <property type="match status" value="1"/>
</dbReference>
<keyword evidence="4" id="KW-0067">ATP-binding</keyword>
<proteinExistence type="predicted"/>
<dbReference type="Proteomes" id="UP000731907">
    <property type="component" value="Unassembled WGS sequence"/>
</dbReference>
<dbReference type="SFLD" id="SFLDF00027">
    <property type="entry name" value="p-type_atpase"/>
    <property type="match status" value="1"/>
</dbReference>
<dbReference type="PRINTS" id="PR00120">
    <property type="entry name" value="HATPASE"/>
</dbReference>
<dbReference type="SUPFAM" id="SSF56784">
    <property type="entry name" value="HAD-like"/>
    <property type="match status" value="1"/>
</dbReference>
<dbReference type="RefSeq" id="WP_161761012.1">
    <property type="nucleotide sequence ID" value="NZ_JAAATX020000002.1"/>
</dbReference>
<keyword evidence="7 8" id="KW-0472">Membrane</keyword>
<gene>
    <name evidence="10" type="ORF">GU927_003730</name>
</gene>
<dbReference type="Pfam" id="PF00702">
    <property type="entry name" value="Hydrolase"/>
    <property type="match status" value="1"/>
</dbReference>
<dbReference type="InterPro" id="IPR036412">
    <property type="entry name" value="HAD-like_sf"/>
</dbReference>
<feature type="transmembrane region" description="Helical" evidence="8">
    <location>
        <begin position="235"/>
        <end position="257"/>
    </location>
</feature>
<dbReference type="Pfam" id="PF00690">
    <property type="entry name" value="Cation_ATPase_N"/>
    <property type="match status" value="1"/>
</dbReference>
<organism evidence="10 11">
    <name type="scientific">Paragemmobacter amnigenus</name>
    <dbReference type="NCBI Taxonomy" id="2852097"/>
    <lineage>
        <taxon>Bacteria</taxon>
        <taxon>Pseudomonadati</taxon>
        <taxon>Pseudomonadota</taxon>
        <taxon>Alphaproteobacteria</taxon>
        <taxon>Rhodobacterales</taxon>
        <taxon>Paracoccaceae</taxon>
        <taxon>Paragemmobacter</taxon>
    </lineage>
</organism>
<keyword evidence="5" id="KW-1278">Translocase</keyword>
<evidence type="ECO:0000256" key="3">
    <source>
        <dbReference type="ARBA" id="ARBA00022741"/>
    </source>
</evidence>
<feature type="transmembrane region" description="Helical" evidence="8">
    <location>
        <begin position="668"/>
        <end position="689"/>
    </location>
</feature>
<feature type="transmembrane region" description="Helical" evidence="8">
    <location>
        <begin position="818"/>
        <end position="835"/>
    </location>
</feature>
<dbReference type="Gene3D" id="3.40.50.1000">
    <property type="entry name" value="HAD superfamily/HAD-like"/>
    <property type="match status" value="2"/>
</dbReference>
<feature type="transmembrane region" description="Helical" evidence="8">
    <location>
        <begin position="642"/>
        <end position="662"/>
    </location>
</feature>
<sequence length="852" mass="90671">MTDDPEPDSDAMSGLTEAEARARLAANGPNALPSGDHRTGPRILLEVIREPMLALLLAGGAIYALLGETRDAVVLMAFACLSVLITLVQEWRSERVLDALRDLSSPRALIIRDGKRQRIAGRDVVQGDVIFLSEGDRVPADARLLSAHDLQADESLLTGEAVPVHKRAAPGPEDAPPIPGGDDLPTVFSGTLVVRGKGTAIVTATGLSTEIGKIGISLASIRSETPRLYLQTRRIVVLLAIAGTMVSLLVGGLYAYFRGDWLEAVLAGIAIGMSMLPEEFPVVLAIFMAMGAWRLSKARVLTRRSAAIETLGAATILCTDKTGTLTQNRMAIRQIRLPDGRAFDIDGPQAAGTVCADVLQTGLLACDPQPFDPMEQAFHTIAPQDGKPSGMTLLRSYGLRPDLLAMSQVWRGDASAPPMIAAKGAPEAIATLCALPETARVAMARDVDAMAAAGLRVLAIARGTATGTLPDNQHDLHLTWLGLVGLADPLRESVPQAIAECRRAGIEVKMITGDYPVTATAIAREAGLDGHFPLTGKELDTLDDAALGKRLQEGDVFARIMPAQKLRIVNALKARNEVVAMTGDGVNDAPSIKSAHIGIAMGGRGTDVAREASAIVLLDDDFGSIVRAIRLGRRIYDNLRKAVAFILAVHLPIAGLALAPLLLGFPVILGPIHIAFLEMVIDPVCTLVFEAEDEEKDIMDRPPRDPAERLFSARLIGWSVTQGVVAFAAVVAILFWGVGRQMPEDELRALTFFTLVIVIIALIFVNRSFRASPVAALGRPKPALLLVLAAVAGILATVSLWPAAQDIFRFGPLHRDDLILTAGAGLAVLLLLEAIKPLWHLRRTTGASGTRS</sequence>
<dbReference type="InterPro" id="IPR008250">
    <property type="entry name" value="ATPase_P-typ_transduc_dom_A_sf"/>
</dbReference>
<comment type="caution">
    <text evidence="10">The sequence shown here is derived from an EMBL/GenBank/DDBJ whole genome shotgun (WGS) entry which is preliminary data.</text>
</comment>
<name>A0ABS6IZK7_9RHOB</name>
<dbReference type="EMBL" id="JAAATX020000002">
    <property type="protein sequence ID" value="MBU9696953.1"/>
    <property type="molecule type" value="Genomic_DNA"/>
</dbReference>
<evidence type="ECO:0000256" key="1">
    <source>
        <dbReference type="ARBA" id="ARBA00004141"/>
    </source>
</evidence>
<dbReference type="Pfam" id="PF00122">
    <property type="entry name" value="E1-E2_ATPase"/>
    <property type="match status" value="1"/>
</dbReference>
<dbReference type="Gene3D" id="3.40.1110.10">
    <property type="entry name" value="Calcium-transporting ATPase, cytoplasmic domain N"/>
    <property type="match status" value="2"/>
</dbReference>
<keyword evidence="3" id="KW-0547">Nucleotide-binding</keyword>
<dbReference type="Gene3D" id="2.70.150.10">
    <property type="entry name" value="Calcium-transporting ATPase, cytoplasmic transduction domain A"/>
    <property type="match status" value="1"/>
</dbReference>
<keyword evidence="6 8" id="KW-1133">Transmembrane helix</keyword>
<evidence type="ECO:0000256" key="6">
    <source>
        <dbReference type="ARBA" id="ARBA00022989"/>
    </source>
</evidence>
<dbReference type="InterPro" id="IPR023299">
    <property type="entry name" value="ATPase_P-typ_cyto_dom_N"/>
</dbReference>